<name>A0ABS2VM31_STRAS</name>
<protein>
    <submittedName>
        <fullName evidence="1">DUF1396 domain-containing protein</fullName>
    </submittedName>
</protein>
<dbReference type="EMBL" id="JAFFZS010000005">
    <property type="protein sequence ID" value="MBN0044172.1"/>
    <property type="molecule type" value="Genomic_DNA"/>
</dbReference>
<dbReference type="Gene3D" id="2.50.20.20">
    <property type="match status" value="1"/>
</dbReference>
<dbReference type="InterPro" id="IPR029046">
    <property type="entry name" value="LolA/LolB/LppX"/>
</dbReference>
<accession>A0ABS2VM31</accession>
<dbReference type="PROSITE" id="PS51257">
    <property type="entry name" value="PROKAR_LIPOPROTEIN"/>
    <property type="match status" value="1"/>
</dbReference>
<dbReference type="Proteomes" id="UP000788262">
    <property type="component" value="Unassembled WGS sequence"/>
</dbReference>
<keyword evidence="2" id="KW-1185">Reference proteome</keyword>
<gene>
    <name evidence="1" type="ORF">JS756_08630</name>
</gene>
<evidence type="ECO:0000313" key="1">
    <source>
        <dbReference type="EMBL" id="MBN0044172.1"/>
    </source>
</evidence>
<comment type="caution">
    <text evidence="1">The sequence shown here is derived from an EMBL/GenBank/DDBJ whole genome shotgun (WGS) entry which is preliminary data.</text>
</comment>
<dbReference type="RefSeq" id="WP_205382419.1">
    <property type="nucleotide sequence ID" value="NZ_JAFFZS010000005.1"/>
</dbReference>
<proteinExistence type="predicted"/>
<evidence type="ECO:0000313" key="2">
    <source>
        <dbReference type="Proteomes" id="UP000788262"/>
    </source>
</evidence>
<sequence>MKPATPAVVVAALLLAGAVGCSKGDASPEMEPAAAVARAAKSSDDITSFRYRLTGTVPETGRIHADAAMNVEPLAMSMKMTAEDQAADGQVELRLVDGAMYIDGGAEAAKEMDGKSWIKLDLSATGADKELNGQQLGGGQADQNPAAASTFLTGSKDVKKVGTETVEGVRTTHYKGTVTLDALEKSFEKADKATREKRKKSVEQYEKMGVDRLTMDLWVDGDEHTKRFRMRGDADKGPLDMTITFFDVNKPVTVAAPPAGDVADLAAMMKGDDA</sequence>
<dbReference type="SUPFAM" id="SSF89392">
    <property type="entry name" value="Prokaryotic lipoproteins and lipoprotein localization factors"/>
    <property type="match status" value="1"/>
</dbReference>
<reference evidence="1 2" key="1">
    <citation type="submission" date="2021-02" db="EMBL/GenBank/DDBJ databases">
        <title>Whole genome sequencing of Streptomyces actuosus VRA1.</title>
        <authorList>
            <person name="Sen G."/>
            <person name="Sen A."/>
        </authorList>
    </citation>
    <scope>NUCLEOTIDE SEQUENCE [LARGE SCALE GENOMIC DNA]</scope>
    <source>
        <strain evidence="1 2">VRA1</strain>
    </source>
</reference>
<organism evidence="1 2">
    <name type="scientific">Streptomyces actuosus</name>
    <dbReference type="NCBI Taxonomy" id="1885"/>
    <lineage>
        <taxon>Bacteria</taxon>
        <taxon>Bacillati</taxon>
        <taxon>Actinomycetota</taxon>
        <taxon>Actinomycetes</taxon>
        <taxon>Kitasatosporales</taxon>
        <taxon>Streptomycetaceae</taxon>
        <taxon>Streptomyces</taxon>
    </lineage>
</organism>